<dbReference type="OrthoDB" id="2016915at2759"/>
<reference evidence="2 3" key="1">
    <citation type="submission" date="2020-02" db="EMBL/GenBank/DDBJ databases">
        <authorList>
            <person name="Ma Q."/>
            <person name="Huang Y."/>
            <person name="Song X."/>
            <person name="Pei D."/>
        </authorList>
    </citation>
    <scope>NUCLEOTIDE SEQUENCE [LARGE SCALE GENOMIC DNA]</scope>
    <source>
        <strain evidence="2">Sxm20200214</strain>
        <tissue evidence="2">Leaf</tissue>
    </source>
</reference>
<dbReference type="AlphaFoldDB" id="A0A8X7Q4L7"/>
<organism evidence="2 3">
    <name type="scientific">Brassica carinata</name>
    <name type="common">Ethiopian mustard</name>
    <name type="synonym">Abyssinian cabbage</name>
    <dbReference type="NCBI Taxonomy" id="52824"/>
    <lineage>
        <taxon>Eukaryota</taxon>
        <taxon>Viridiplantae</taxon>
        <taxon>Streptophyta</taxon>
        <taxon>Embryophyta</taxon>
        <taxon>Tracheophyta</taxon>
        <taxon>Spermatophyta</taxon>
        <taxon>Magnoliopsida</taxon>
        <taxon>eudicotyledons</taxon>
        <taxon>Gunneridae</taxon>
        <taxon>Pentapetalae</taxon>
        <taxon>rosids</taxon>
        <taxon>malvids</taxon>
        <taxon>Brassicales</taxon>
        <taxon>Brassicaceae</taxon>
        <taxon>Brassiceae</taxon>
        <taxon>Brassica</taxon>
    </lineage>
</organism>
<feature type="compositionally biased region" description="Basic and acidic residues" evidence="1">
    <location>
        <begin position="113"/>
        <end position="124"/>
    </location>
</feature>
<evidence type="ECO:0000256" key="1">
    <source>
        <dbReference type="SAM" id="MobiDB-lite"/>
    </source>
</evidence>
<name>A0A8X7Q4L7_BRACI</name>
<dbReference type="GO" id="GO:0006355">
    <property type="term" value="P:regulation of DNA-templated transcription"/>
    <property type="evidence" value="ECO:0007669"/>
    <property type="project" value="InterPro"/>
</dbReference>
<dbReference type="GO" id="GO:0003677">
    <property type="term" value="F:DNA binding"/>
    <property type="evidence" value="ECO:0007669"/>
    <property type="project" value="InterPro"/>
</dbReference>
<protein>
    <submittedName>
        <fullName evidence="2">Uncharacterized protein</fullName>
    </submittedName>
</protein>
<comment type="caution">
    <text evidence="2">The sequence shown here is derived from an EMBL/GenBank/DDBJ whole genome shotgun (WGS) entry which is preliminary data.</text>
</comment>
<dbReference type="EMBL" id="JAAMPC010000014">
    <property type="protein sequence ID" value="KAG2261024.1"/>
    <property type="molecule type" value="Genomic_DNA"/>
</dbReference>
<dbReference type="GO" id="GO:0009725">
    <property type="term" value="P:response to hormone"/>
    <property type="evidence" value="ECO:0007669"/>
    <property type="project" value="InterPro"/>
</dbReference>
<evidence type="ECO:0000313" key="3">
    <source>
        <dbReference type="Proteomes" id="UP000886595"/>
    </source>
</evidence>
<dbReference type="Proteomes" id="UP000886595">
    <property type="component" value="Unassembled WGS sequence"/>
</dbReference>
<proteinExistence type="predicted"/>
<dbReference type="PANTHER" id="PTHR31384:SF160">
    <property type="entry name" value="AUXIN RESPONSE FACTOR 16"/>
    <property type="match status" value="1"/>
</dbReference>
<keyword evidence="3" id="KW-1185">Reference proteome</keyword>
<evidence type="ECO:0000313" key="2">
    <source>
        <dbReference type="EMBL" id="KAG2261024.1"/>
    </source>
</evidence>
<accession>A0A8X7Q4L7</accession>
<gene>
    <name evidence="2" type="ORF">Bca52824_068103</name>
</gene>
<feature type="region of interest" description="Disordered" evidence="1">
    <location>
        <begin position="98"/>
        <end position="124"/>
    </location>
</feature>
<dbReference type="PANTHER" id="PTHR31384">
    <property type="entry name" value="AUXIN RESPONSE FACTOR 4-RELATED"/>
    <property type="match status" value="1"/>
</dbReference>
<sequence>MEQEKNLDQQLWHACAGPLVKIPWVDSRVFYFAQGHMEHAYIPPNFNTPCPIPSSPKTSTARLGHSDTSSGKLTAGDSVIFLRSESGQLCVGIRRAHGGLGSSGPHASFSLDNKMEADDAKSQQ</sequence>
<dbReference type="InterPro" id="IPR044835">
    <property type="entry name" value="ARF_plant"/>
</dbReference>